<gene>
    <name evidence="1" type="ORF">EK21DRAFT_91041</name>
</gene>
<dbReference type="OrthoDB" id="3792830at2759"/>
<reference evidence="1" key="1">
    <citation type="journal article" date="2020" name="Stud. Mycol.">
        <title>101 Dothideomycetes genomes: a test case for predicting lifestyles and emergence of pathogens.</title>
        <authorList>
            <person name="Haridas S."/>
            <person name="Albert R."/>
            <person name="Binder M."/>
            <person name="Bloem J."/>
            <person name="Labutti K."/>
            <person name="Salamov A."/>
            <person name="Andreopoulos B."/>
            <person name="Baker S."/>
            <person name="Barry K."/>
            <person name="Bills G."/>
            <person name="Bluhm B."/>
            <person name="Cannon C."/>
            <person name="Castanera R."/>
            <person name="Culley D."/>
            <person name="Daum C."/>
            <person name="Ezra D."/>
            <person name="Gonzalez J."/>
            <person name="Henrissat B."/>
            <person name="Kuo A."/>
            <person name="Liang C."/>
            <person name="Lipzen A."/>
            <person name="Lutzoni F."/>
            <person name="Magnuson J."/>
            <person name="Mondo S."/>
            <person name="Nolan M."/>
            <person name="Ohm R."/>
            <person name="Pangilinan J."/>
            <person name="Park H.-J."/>
            <person name="Ramirez L."/>
            <person name="Alfaro M."/>
            <person name="Sun H."/>
            <person name="Tritt A."/>
            <person name="Yoshinaga Y."/>
            <person name="Zwiers L.-H."/>
            <person name="Turgeon B."/>
            <person name="Goodwin S."/>
            <person name="Spatafora J."/>
            <person name="Crous P."/>
            <person name="Grigoriev I."/>
        </authorList>
    </citation>
    <scope>NUCLEOTIDE SEQUENCE</scope>
    <source>
        <strain evidence="1">CBS 110217</strain>
    </source>
</reference>
<name>A0A9P4LLF4_9PLEO</name>
<organism evidence="1 2">
    <name type="scientific">Setomelanomma holmii</name>
    <dbReference type="NCBI Taxonomy" id="210430"/>
    <lineage>
        <taxon>Eukaryota</taxon>
        <taxon>Fungi</taxon>
        <taxon>Dikarya</taxon>
        <taxon>Ascomycota</taxon>
        <taxon>Pezizomycotina</taxon>
        <taxon>Dothideomycetes</taxon>
        <taxon>Pleosporomycetidae</taxon>
        <taxon>Pleosporales</taxon>
        <taxon>Pleosporineae</taxon>
        <taxon>Phaeosphaeriaceae</taxon>
        <taxon>Setomelanomma</taxon>
    </lineage>
</organism>
<evidence type="ECO:0000313" key="2">
    <source>
        <dbReference type="Proteomes" id="UP000799777"/>
    </source>
</evidence>
<keyword evidence="2" id="KW-1185">Reference proteome</keyword>
<comment type="caution">
    <text evidence="1">The sequence shown here is derived from an EMBL/GenBank/DDBJ whole genome shotgun (WGS) entry which is preliminary data.</text>
</comment>
<dbReference type="AlphaFoldDB" id="A0A9P4LLF4"/>
<dbReference type="Proteomes" id="UP000799777">
    <property type="component" value="Unassembled WGS sequence"/>
</dbReference>
<protein>
    <submittedName>
        <fullName evidence="1">Uncharacterized protein</fullName>
    </submittedName>
</protein>
<sequence>MLSHKKVIRHAASTVRMTLVIGTAHTFTFRQLLAKRCQKHCDGEGCAKLALPIDIFTLSRRCLSIGGACAFKLGPISLEEFGELSGPLYIPRDLPARQFRAINGTYIRSEDDFDEDDEQTFADALEQTGAEYGTFCDKCKFGEGRDDMYPASIDAMDRRESEWIVESPDPKAILFIRVKELKERMRVVHGEGEEGSGYLSVTRVERRCSDCKCYRKVRQFAATRTAVKEVSTLLTRRYEFRPGVAVPGGYIRSRLAILTRVRAIF</sequence>
<proteinExistence type="predicted"/>
<accession>A0A9P4LLF4</accession>
<evidence type="ECO:0000313" key="1">
    <source>
        <dbReference type="EMBL" id="KAF2027944.1"/>
    </source>
</evidence>
<dbReference type="EMBL" id="ML978219">
    <property type="protein sequence ID" value="KAF2027944.1"/>
    <property type="molecule type" value="Genomic_DNA"/>
</dbReference>